<organism evidence="1 2">
    <name type="scientific">Streptomyces atrovirens</name>
    <dbReference type="NCBI Taxonomy" id="285556"/>
    <lineage>
        <taxon>Bacteria</taxon>
        <taxon>Bacillati</taxon>
        <taxon>Actinomycetota</taxon>
        <taxon>Actinomycetes</taxon>
        <taxon>Kitasatosporales</taxon>
        <taxon>Streptomycetaceae</taxon>
        <taxon>Streptomyces</taxon>
    </lineage>
</organism>
<accession>A0ABW0DPC6</accession>
<evidence type="ECO:0000313" key="1">
    <source>
        <dbReference type="EMBL" id="MFC5239233.1"/>
    </source>
</evidence>
<keyword evidence="2" id="KW-1185">Reference proteome</keyword>
<gene>
    <name evidence="1" type="ORF">ACFPWV_04795</name>
</gene>
<name>A0ABW0DPC6_9ACTN</name>
<reference evidence="2" key="1">
    <citation type="journal article" date="2019" name="Int. J. Syst. Evol. Microbiol.">
        <title>The Global Catalogue of Microorganisms (GCM) 10K type strain sequencing project: providing services to taxonomists for standard genome sequencing and annotation.</title>
        <authorList>
            <consortium name="The Broad Institute Genomics Platform"/>
            <consortium name="The Broad Institute Genome Sequencing Center for Infectious Disease"/>
            <person name="Wu L."/>
            <person name="Ma J."/>
        </authorList>
    </citation>
    <scope>NUCLEOTIDE SEQUENCE [LARGE SCALE GENOMIC DNA]</scope>
    <source>
        <strain evidence="2">CGMCC 4.7131</strain>
    </source>
</reference>
<dbReference type="Proteomes" id="UP001596035">
    <property type="component" value="Unassembled WGS sequence"/>
</dbReference>
<dbReference type="EMBL" id="JBHSKN010000005">
    <property type="protein sequence ID" value="MFC5239233.1"/>
    <property type="molecule type" value="Genomic_DNA"/>
</dbReference>
<evidence type="ECO:0000313" key="2">
    <source>
        <dbReference type="Proteomes" id="UP001596035"/>
    </source>
</evidence>
<comment type="caution">
    <text evidence="1">The sequence shown here is derived from an EMBL/GenBank/DDBJ whole genome shotgun (WGS) entry which is preliminary data.</text>
</comment>
<protein>
    <submittedName>
        <fullName evidence="1">Uncharacterized protein</fullName>
    </submittedName>
</protein>
<proteinExistence type="predicted"/>
<dbReference type="RefSeq" id="WP_344556784.1">
    <property type="nucleotide sequence ID" value="NZ_BAAATG010000009.1"/>
</dbReference>
<sequence>MTVSPRRAVQVEPSFTASVAKVPVPHFFGLGAAAGAEEAVAAGVLAGAEGAALDPADAEALTEGEAEGRCRFGPRSCWESSFSSAWCRASERCCGERSCAAVTPPTTAKDETVMTVLLFGDRRARWLMLFDSFVAGGT</sequence>